<keyword evidence="4" id="KW-1185">Reference proteome</keyword>
<proteinExistence type="predicted"/>
<dbReference type="Gene3D" id="3.30.1330.60">
    <property type="entry name" value="OmpA-like domain"/>
    <property type="match status" value="1"/>
</dbReference>
<name>A0A1H9ENC8_9SPIR</name>
<evidence type="ECO:0000313" key="3">
    <source>
        <dbReference type="EMBL" id="SEQ27125.1"/>
    </source>
</evidence>
<feature type="domain" description="OmpA-like" evidence="2">
    <location>
        <begin position="913"/>
        <end position="1045"/>
    </location>
</feature>
<dbReference type="InterPro" id="IPR006665">
    <property type="entry name" value="OmpA-like"/>
</dbReference>
<dbReference type="SUPFAM" id="SSF103088">
    <property type="entry name" value="OmpA-like"/>
    <property type="match status" value="1"/>
</dbReference>
<dbReference type="CDD" id="cd07185">
    <property type="entry name" value="OmpA_C-like"/>
    <property type="match status" value="1"/>
</dbReference>
<gene>
    <name evidence="3" type="ORF">SAMN04487977_103223</name>
</gene>
<dbReference type="InterPro" id="IPR025965">
    <property type="entry name" value="FlgD/Vpr_Ig-like"/>
</dbReference>
<dbReference type="EMBL" id="FOFU01000003">
    <property type="protein sequence ID" value="SEQ27125.1"/>
    <property type="molecule type" value="Genomic_DNA"/>
</dbReference>
<protein>
    <submittedName>
        <fullName evidence="3">Ig-like domain (Group 3)</fullName>
    </submittedName>
</protein>
<dbReference type="STRING" id="163.SAMN04487775_105166"/>
<dbReference type="GO" id="GO:0016020">
    <property type="term" value="C:membrane"/>
    <property type="evidence" value="ECO:0007669"/>
    <property type="project" value="UniProtKB-UniRule"/>
</dbReference>
<dbReference type="Gene3D" id="2.60.40.4070">
    <property type="match status" value="6"/>
</dbReference>
<evidence type="ECO:0000259" key="2">
    <source>
        <dbReference type="PROSITE" id="PS51123"/>
    </source>
</evidence>
<accession>A0A1H9ENC8</accession>
<reference evidence="3 4" key="1">
    <citation type="submission" date="2016-10" db="EMBL/GenBank/DDBJ databases">
        <authorList>
            <person name="de Groot N.N."/>
        </authorList>
    </citation>
    <scope>NUCLEOTIDE SEQUENCE [LARGE SCALE GENOMIC DNA]</scope>
    <source>
        <strain evidence="3 4">B25</strain>
    </source>
</reference>
<dbReference type="Pfam" id="PF00691">
    <property type="entry name" value="OmpA"/>
    <property type="match status" value="1"/>
</dbReference>
<keyword evidence="1" id="KW-0472">Membrane</keyword>
<dbReference type="Pfam" id="PF13860">
    <property type="entry name" value="FlgD_ig"/>
    <property type="match status" value="4"/>
</dbReference>
<dbReference type="InterPro" id="IPR050330">
    <property type="entry name" value="Bact_OuterMem_StrucFunc"/>
</dbReference>
<dbReference type="PANTHER" id="PTHR30329:SF21">
    <property type="entry name" value="LIPOPROTEIN YIAD-RELATED"/>
    <property type="match status" value="1"/>
</dbReference>
<evidence type="ECO:0000256" key="1">
    <source>
        <dbReference type="PROSITE-ProRule" id="PRU00473"/>
    </source>
</evidence>
<dbReference type="PANTHER" id="PTHR30329">
    <property type="entry name" value="STATOR ELEMENT OF FLAGELLAR MOTOR COMPLEX"/>
    <property type="match status" value="1"/>
</dbReference>
<dbReference type="Proteomes" id="UP000182360">
    <property type="component" value="Unassembled WGS sequence"/>
</dbReference>
<sequence>MMDKKILISGLLMAAVTVFAVAEPKYISPNNDGIQDELAIPMKISDKRYVQGWSLVIMDSNHNVVRTIENKIARPTKMTFKAFFKQLFTPKQGVTVPETVVWNGAMNNGETAPDGNYFYYITATDDNGNTGKTKEYEVVVDTVAPDVELSQPGDKIFGEGAKAALRIKQTGSVEDEWVGLFRAADGKVVKTVKWVNAEPAEFQWKGTDDTDAQVYDGVYSYEISATDRAGNTSLPASITNIIYSAEKPATNLYVQGSRYFSPKTDSKTSAVTLDVSIPVPEEKSGNKLVEWAVTVKDFAGKTVRTYNQSNNGAVPPSSIVFDGNDDNGKQLKDGKYQAVVTAKYLNGYEPAPISSPVLVLDTDKPSAQISASEKVFGAGSKDSVIFKISPVPSDGAAVPSWIGEIQNADGKVVRSYDFGEYPPTEVVWNGISSEGNIADKGQYRFVLTGTDLAGNTGKSQTTDFVTFDTTEAQLLLAMSDTAFSPNGNKVKDTITFTPVTATKDVSAYDFIIRDKKGNTVYSVKEDKKLPVNFVWDGKDSAKLLCPDGTYSAQLSIKAVNGSTASASTQNFELDTAAPNLVAETSWNSFSPNGNGAQKTIPVSIKESTAEKLWNAEVRNSKDKAVKKFSWNGSKDNFTWDGTDEAGNMAADGKYNIVIFSTDDAGNSFSTELKGITLDNRETKAYITAEYEGISPNNDGTLDVQKFDIRTSVTDNIKAWNFDVRKEDGTSVYGLSEKDSANLPAVINWNGAGKDGVACEGTFTGTLEIVYITGNKVSAVSSPFICTATAPKLSVKTAPEYFSPDNDGVDDDLYIKLSGSTKAKIKSWSFTIKDPRGKDFWKTSGKSQITERIIWDGLSNVQKDANGNAERVQSAMDYPYAFTVTDNLGMTSTVNGVIPVDVLVIRDGNLLKMAVPSIIFESDAANFQTSNAKLDASKVENNLKVLNRIAEILKKFKDYKVTIVGHANKITDNPNEETVDNPQEWGRASMPLSKERADAIKAYLTKKGVSAAALSTEGMGGTRPVVNPKDKDNNWKNRRVEFILQK</sequence>
<organism evidence="3 4">
    <name type="scientific">Treponema bryantii</name>
    <dbReference type="NCBI Taxonomy" id="163"/>
    <lineage>
        <taxon>Bacteria</taxon>
        <taxon>Pseudomonadati</taxon>
        <taxon>Spirochaetota</taxon>
        <taxon>Spirochaetia</taxon>
        <taxon>Spirochaetales</taxon>
        <taxon>Treponemataceae</taxon>
        <taxon>Treponema</taxon>
    </lineage>
</organism>
<dbReference type="PROSITE" id="PS51123">
    <property type="entry name" value="OMPA_2"/>
    <property type="match status" value="1"/>
</dbReference>
<dbReference type="OrthoDB" id="337472at2"/>
<dbReference type="InterPro" id="IPR036737">
    <property type="entry name" value="OmpA-like_sf"/>
</dbReference>
<evidence type="ECO:0000313" key="4">
    <source>
        <dbReference type="Proteomes" id="UP000182360"/>
    </source>
</evidence>
<dbReference type="AlphaFoldDB" id="A0A1H9ENC8"/>